<dbReference type="GO" id="GO:0019557">
    <property type="term" value="P:L-histidine catabolic process to glutamate and formate"/>
    <property type="evidence" value="ECO:0007669"/>
    <property type="project" value="UniProtKB-UniPathway"/>
</dbReference>
<gene>
    <name evidence="10" type="ORF">A2527_10805</name>
</gene>
<dbReference type="Pfam" id="PF07837">
    <property type="entry name" value="FTCD_N"/>
    <property type="match status" value="1"/>
</dbReference>
<evidence type="ECO:0000259" key="8">
    <source>
        <dbReference type="SMART" id="SM01221"/>
    </source>
</evidence>
<dbReference type="InterPro" id="IPR037064">
    <property type="entry name" value="Formiminotransferase_N_sf"/>
</dbReference>
<comment type="caution">
    <text evidence="10">The sequence shown here is derived from an EMBL/GenBank/DDBJ whole genome shotgun (WGS) entry which is preliminary data.</text>
</comment>
<evidence type="ECO:0000259" key="9">
    <source>
        <dbReference type="SMART" id="SM01222"/>
    </source>
</evidence>
<evidence type="ECO:0000256" key="7">
    <source>
        <dbReference type="ARBA" id="ARBA00022954"/>
    </source>
</evidence>
<dbReference type="Gene3D" id="3.30.70.670">
    <property type="entry name" value="Formiminotransferase, C-terminal subdomain"/>
    <property type="match status" value="1"/>
</dbReference>
<evidence type="ECO:0000313" key="10">
    <source>
        <dbReference type="EMBL" id="OGG97148.1"/>
    </source>
</evidence>
<dbReference type="EMBL" id="MFNE01000004">
    <property type="protein sequence ID" value="OGG97148.1"/>
    <property type="molecule type" value="Genomic_DNA"/>
</dbReference>
<keyword evidence="4" id="KW-0963">Cytoplasm</keyword>
<dbReference type="InterPro" id="IPR004227">
    <property type="entry name" value="Formiminotransferase_cat"/>
</dbReference>
<dbReference type="EC" id="2.1.2.5" evidence="3"/>
<keyword evidence="6" id="KW-0369">Histidine metabolism</keyword>
<evidence type="ECO:0000256" key="2">
    <source>
        <dbReference type="ARBA" id="ARBA00005082"/>
    </source>
</evidence>
<accession>A0A1F6GGB4</accession>
<dbReference type="InterPro" id="IPR022384">
    <property type="entry name" value="FormiminoTrfase_cat_dom_sf"/>
</dbReference>
<dbReference type="Proteomes" id="UP000178449">
    <property type="component" value="Unassembled WGS sequence"/>
</dbReference>
<evidence type="ECO:0000256" key="6">
    <source>
        <dbReference type="ARBA" id="ARBA00022808"/>
    </source>
</evidence>
<dbReference type="UniPathway" id="UPA00379">
    <property type="reaction ID" value="UER00555"/>
</dbReference>
<evidence type="ECO:0000256" key="4">
    <source>
        <dbReference type="ARBA" id="ARBA00022490"/>
    </source>
</evidence>
<keyword evidence="5 10" id="KW-0808">Transferase</keyword>
<evidence type="ECO:0000256" key="1">
    <source>
        <dbReference type="ARBA" id="ARBA00004496"/>
    </source>
</evidence>
<dbReference type="Gene3D" id="3.30.990.10">
    <property type="entry name" value="Formiminotransferase, N-terminal subdomain"/>
    <property type="match status" value="1"/>
</dbReference>
<dbReference type="SMART" id="SM01221">
    <property type="entry name" value="FTCD"/>
    <property type="match status" value="1"/>
</dbReference>
<sequence>MQLIEAVPNFSEGRDNQTIQLIAQALASVPKVTLLHLDAGMDANRTVYTLIGPPDLVLDALLKASKIAFERIDMRQHQGNHPRIGALDVCPLIPLSKITLDETIRLSQQLGKSLAETHQLPVYLYAQSASSPKRKDLASIRKGGYEALGDKLSLPEWAPDFGPILPNPRLGASVVGVRPILIAFNLNLNSCNLEQAQTLAKALRTRRNTDPQLASVRFFGWVAPQLGRAQLSTNLLDYHQCSIAQVFARVSEVAQNMGMQVTGSELVGLCPLEALIDQTQTLSDLPAAISALGLDELGHFDEDSKVIELNLLKKGKIHEVQSLSWRFPNQ</sequence>
<organism evidence="10 11">
    <name type="scientific">Candidatus Lambdaproteobacteria bacterium RIFOXYD2_FULL_50_16</name>
    <dbReference type="NCBI Taxonomy" id="1817772"/>
    <lineage>
        <taxon>Bacteria</taxon>
        <taxon>Pseudomonadati</taxon>
        <taxon>Pseudomonadota</taxon>
        <taxon>Candidatus Lambdaproteobacteria</taxon>
    </lineage>
</organism>
<evidence type="ECO:0000256" key="3">
    <source>
        <dbReference type="ARBA" id="ARBA00012252"/>
    </source>
</evidence>
<dbReference type="SMART" id="SM01222">
    <property type="entry name" value="FTCD_N"/>
    <property type="match status" value="1"/>
</dbReference>
<dbReference type="Pfam" id="PF02971">
    <property type="entry name" value="FTCD"/>
    <property type="match status" value="1"/>
</dbReference>
<dbReference type="AlphaFoldDB" id="A0A1F6GGB4"/>
<dbReference type="PANTHER" id="PTHR12234:SF0">
    <property type="entry name" value="FORMIMIDOYLTRANSFERASE-CYCLODEAMINASE"/>
    <property type="match status" value="1"/>
</dbReference>
<feature type="domain" description="Formiminotransferase N-terminal subdomain" evidence="9">
    <location>
        <begin position="2"/>
        <end position="179"/>
    </location>
</feature>
<dbReference type="GO" id="GO:0019556">
    <property type="term" value="P:L-histidine catabolic process to glutamate and formamide"/>
    <property type="evidence" value="ECO:0007669"/>
    <property type="project" value="UniProtKB-UniPathway"/>
</dbReference>
<evidence type="ECO:0000256" key="5">
    <source>
        <dbReference type="ARBA" id="ARBA00022679"/>
    </source>
</evidence>
<dbReference type="SUPFAM" id="SSF55116">
    <property type="entry name" value="Formiminotransferase domain of formiminotransferase-cyclodeaminase"/>
    <property type="match status" value="2"/>
</dbReference>
<dbReference type="InterPro" id="IPR012886">
    <property type="entry name" value="Formiminotransferase_N"/>
</dbReference>
<keyword evidence="7" id="KW-0290">Folate-binding</keyword>
<dbReference type="NCBIfam" id="TIGR02024">
    <property type="entry name" value="FtcD"/>
    <property type="match status" value="1"/>
</dbReference>
<dbReference type="GO" id="GO:0005737">
    <property type="term" value="C:cytoplasm"/>
    <property type="evidence" value="ECO:0007669"/>
    <property type="project" value="UniProtKB-SubCell"/>
</dbReference>
<proteinExistence type="predicted"/>
<feature type="domain" description="Formiminotransferase C-terminal subdomain" evidence="8">
    <location>
        <begin position="180"/>
        <end position="310"/>
    </location>
</feature>
<reference evidence="10 11" key="1">
    <citation type="journal article" date="2016" name="Nat. Commun.">
        <title>Thousands of microbial genomes shed light on interconnected biogeochemical processes in an aquifer system.</title>
        <authorList>
            <person name="Anantharaman K."/>
            <person name="Brown C.T."/>
            <person name="Hug L.A."/>
            <person name="Sharon I."/>
            <person name="Castelle C.J."/>
            <person name="Probst A.J."/>
            <person name="Thomas B.C."/>
            <person name="Singh A."/>
            <person name="Wilkins M.J."/>
            <person name="Karaoz U."/>
            <person name="Brodie E.L."/>
            <person name="Williams K.H."/>
            <person name="Hubbard S.S."/>
            <person name="Banfield J.F."/>
        </authorList>
    </citation>
    <scope>NUCLEOTIDE SEQUENCE [LARGE SCALE GENOMIC DNA]</scope>
</reference>
<protein>
    <recommendedName>
        <fullName evidence="3">glutamate formimidoyltransferase</fullName>
        <ecNumber evidence="3">2.1.2.5</ecNumber>
    </recommendedName>
</protein>
<dbReference type="InterPro" id="IPR013802">
    <property type="entry name" value="Formiminotransferase_C"/>
</dbReference>
<name>A0A1F6GGB4_9PROT</name>
<dbReference type="STRING" id="1817772.A2527_10805"/>
<dbReference type="GO" id="GO:0005542">
    <property type="term" value="F:folic acid binding"/>
    <property type="evidence" value="ECO:0007669"/>
    <property type="project" value="UniProtKB-KW"/>
</dbReference>
<dbReference type="GO" id="GO:0030409">
    <property type="term" value="F:glutamate formimidoyltransferase activity"/>
    <property type="evidence" value="ECO:0007669"/>
    <property type="project" value="UniProtKB-EC"/>
</dbReference>
<dbReference type="PANTHER" id="PTHR12234">
    <property type="entry name" value="FORMIMINOTRANSFERASE-CYCLODEAMINASE"/>
    <property type="match status" value="1"/>
</dbReference>
<comment type="pathway">
    <text evidence="2">Amino-acid degradation; L-histidine degradation into L-glutamate; L-glutamate from N-formimidoyl-L-glutamate (transferase route): step 1/1.</text>
</comment>
<comment type="subcellular location">
    <subcellularLocation>
        <location evidence="1">Cytoplasm</location>
    </subcellularLocation>
</comment>
<dbReference type="InterPro" id="IPR037070">
    <property type="entry name" value="Formiminotransferase_C_sf"/>
</dbReference>
<evidence type="ECO:0000313" key="11">
    <source>
        <dbReference type="Proteomes" id="UP000178449"/>
    </source>
</evidence>
<dbReference type="InterPro" id="IPR051623">
    <property type="entry name" value="FTCD"/>
</dbReference>